<keyword evidence="6" id="KW-1185">Reference proteome</keyword>
<dbReference type="GO" id="GO:0003690">
    <property type="term" value="F:double-stranded DNA binding"/>
    <property type="evidence" value="ECO:0007669"/>
    <property type="project" value="TreeGrafter"/>
</dbReference>
<evidence type="ECO:0000313" key="5">
    <source>
        <dbReference type="EMBL" id="KAJ5376406.1"/>
    </source>
</evidence>
<protein>
    <submittedName>
        <fullName evidence="5">Phospholipase D/nuclease</fullName>
    </submittedName>
</protein>
<feature type="compositionally biased region" description="Acidic residues" evidence="4">
    <location>
        <begin position="59"/>
        <end position="70"/>
    </location>
</feature>
<dbReference type="Gene3D" id="6.10.140.100">
    <property type="match status" value="1"/>
</dbReference>
<dbReference type="GO" id="GO:0005634">
    <property type="term" value="C:nucleus"/>
    <property type="evidence" value="ECO:0007669"/>
    <property type="project" value="InterPro"/>
</dbReference>
<feature type="site" description="Interaction with DNA" evidence="3">
    <location>
        <position position="631"/>
    </location>
</feature>
<dbReference type="CDD" id="cd09122">
    <property type="entry name" value="PLDc_Tdp1_1"/>
    <property type="match status" value="1"/>
</dbReference>
<dbReference type="OrthoDB" id="47785at2759"/>
<dbReference type="PANTHER" id="PTHR12415:SF4">
    <property type="entry name" value="TYROSYL-DNA PHOSPHODIESTERASE DOMAIN-CONTAINING PROTEIN"/>
    <property type="match status" value="1"/>
</dbReference>
<dbReference type="GeneID" id="81376909"/>
<dbReference type="PROSITE" id="PS50330">
    <property type="entry name" value="UIM"/>
    <property type="match status" value="1"/>
</dbReference>
<reference evidence="5" key="1">
    <citation type="submission" date="2022-12" db="EMBL/GenBank/DDBJ databases">
        <authorList>
            <person name="Petersen C."/>
        </authorList>
    </citation>
    <scope>NUCLEOTIDE SEQUENCE</scope>
    <source>
        <strain evidence="5">IBT 29677</strain>
    </source>
</reference>
<dbReference type="Pfam" id="PF06087">
    <property type="entry name" value="Tyr-DNA_phospho"/>
    <property type="match status" value="1"/>
</dbReference>
<gene>
    <name evidence="5" type="ORF">N7509_013292</name>
</gene>
<evidence type="ECO:0000256" key="2">
    <source>
        <dbReference type="PIRSR" id="PIRSR610347-2"/>
    </source>
</evidence>
<feature type="compositionally biased region" description="Low complexity" evidence="4">
    <location>
        <begin position="217"/>
        <end position="230"/>
    </location>
</feature>
<dbReference type="GO" id="GO:0006281">
    <property type="term" value="P:DNA repair"/>
    <property type="evidence" value="ECO:0007669"/>
    <property type="project" value="InterPro"/>
</dbReference>
<dbReference type="PANTHER" id="PTHR12415">
    <property type="entry name" value="TYROSYL-DNA PHOSPHODIESTERASE 1"/>
    <property type="match status" value="1"/>
</dbReference>
<dbReference type="EMBL" id="JAPZBU010000012">
    <property type="protein sequence ID" value="KAJ5376406.1"/>
    <property type="molecule type" value="Genomic_DNA"/>
</dbReference>
<feature type="active site" description="Nucleophile" evidence="1">
    <location>
        <position position="348"/>
    </location>
</feature>
<evidence type="ECO:0000256" key="4">
    <source>
        <dbReference type="SAM" id="MobiDB-lite"/>
    </source>
</evidence>
<feature type="compositionally biased region" description="Basic and acidic residues" evidence="4">
    <location>
        <begin position="118"/>
        <end position="147"/>
    </location>
</feature>
<dbReference type="GO" id="GO:0017005">
    <property type="term" value="F:3'-tyrosyl-DNA phosphodiesterase activity"/>
    <property type="evidence" value="ECO:0007669"/>
    <property type="project" value="TreeGrafter"/>
</dbReference>
<feature type="active site" description="Proton donor/acceptor" evidence="1">
    <location>
        <position position="599"/>
    </location>
</feature>
<dbReference type="GO" id="GO:0003697">
    <property type="term" value="F:single-stranded DNA binding"/>
    <property type="evidence" value="ECO:0007669"/>
    <property type="project" value="TreeGrafter"/>
</dbReference>
<comment type="caution">
    <text evidence="5">The sequence shown here is derived from an EMBL/GenBank/DDBJ whole genome shotgun (WGS) entry which is preliminary data.</text>
</comment>
<feature type="binding site" evidence="2">
    <location>
        <position position="350"/>
    </location>
    <ligand>
        <name>substrate</name>
    </ligand>
</feature>
<dbReference type="InterPro" id="IPR010347">
    <property type="entry name" value="Tdp1"/>
</dbReference>
<organism evidence="5 6">
    <name type="scientific">Penicillium cosmopolitanum</name>
    <dbReference type="NCBI Taxonomy" id="1131564"/>
    <lineage>
        <taxon>Eukaryota</taxon>
        <taxon>Fungi</taxon>
        <taxon>Dikarya</taxon>
        <taxon>Ascomycota</taxon>
        <taxon>Pezizomycotina</taxon>
        <taxon>Eurotiomycetes</taxon>
        <taxon>Eurotiomycetidae</taxon>
        <taxon>Eurotiales</taxon>
        <taxon>Aspergillaceae</taxon>
        <taxon>Penicillium</taxon>
    </lineage>
</organism>
<name>A0A9W9VEG9_9EURO</name>
<accession>A0A9W9VEG9</accession>
<dbReference type="SUPFAM" id="SSF56024">
    <property type="entry name" value="Phospholipase D/nuclease"/>
    <property type="match status" value="2"/>
</dbReference>
<evidence type="ECO:0000313" key="6">
    <source>
        <dbReference type="Proteomes" id="UP001147747"/>
    </source>
</evidence>
<feature type="compositionally biased region" description="Polar residues" evidence="4">
    <location>
        <begin position="163"/>
        <end position="175"/>
    </location>
</feature>
<feature type="region of interest" description="Disordered" evidence="4">
    <location>
        <begin position="18"/>
        <end position="266"/>
    </location>
</feature>
<feature type="binding site" evidence="2">
    <location>
        <position position="601"/>
    </location>
    <ligand>
        <name>substrate</name>
    </ligand>
</feature>
<dbReference type="Gene3D" id="3.30.870.10">
    <property type="entry name" value="Endonuclease Chain A"/>
    <property type="match status" value="2"/>
</dbReference>
<sequence length="717" mass="79108">MASENSEDAMMAAAIKASLKEAKKQSSQDRVVDLTKESDDESDVQVVFPKSNSVVGSDTDNESDAAEDDYDLKHAIALSLANTSPQVKKSPKKSPQRQDTDAQSSSSNQPTTQGIFGLDRKQMEQERLMRLSKRKASEVEASPERLPKAARISPSPGFEVLGSHQTSTAISSQTAFDRKGKRPVNRNPRLGSPGYEVVNVKYFSPTPETQPAPTQPTPTQSAPTQPAPTANVQRNPPSMVNFRPPSGAGIQWPSGIVKKTRLSNSPRKHDDISIEEVLQKDDLELAVLSSFLWDMEWILGKLNTNQTRILLVVHAANEERPAYEADAATIPNLRFCFPSLDGQINIMHSKLMLLFHSEYLRIVVPTANLIQVDWGAQNVMENTVFIIDLPLKTKTTGAKSSSGNTNDETYTQFYNDLVIFLKASSYPQGVIEKVAKFDFTKTARYAFVHSIGGSHTAETWRWTGYTGLGRAVSNLGLRTQSPVNIDFITSSLGALNEDLLRGIYLACKGDDGSTDYQFRNTKPAAKATSPLRGSCEEWKDRFRVYFPSQKTVEAVARAAGRRPQDIGGTVCFGSKYWNNPKLPRRVLRDCQSQRDVLMHNKIAFVRPSESIPLPDGSECKGWAYVGSANLSESAWGRLVKDRATGEPKINCRNWECGVLVPVTSETSTAAKATTASNSLESDSECRELSLFNGTIPVPMKLPAESLRAEREPWFFMG</sequence>
<feature type="compositionally biased region" description="Polar residues" evidence="4">
    <location>
        <begin position="101"/>
        <end position="114"/>
    </location>
</feature>
<dbReference type="Pfam" id="PF02809">
    <property type="entry name" value="UIM"/>
    <property type="match status" value="2"/>
</dbReference>
<feature type="compositionally biased region" description="Basic and acidic residues" evidence="4">
    <location>
        <begin position="18"/>
        <end position="37"/>
    </location>
</feature>
<evidence type="ECO:0000256" key="3">
    <source>
        <dbReference type="PIRSR" id="PIRSR610347-3"/>
    </source>
</evidence>
<reference evidence="5" key="2">
    <citation type="journal article" date="2023" name="IMA Fungus">
        <title>Comparative genomic study of the Penicillium genus elucidates a diverse pangenome and 15 lateral gene transfer events.</title>
        <authorList>
            <person name="Petersen C."/>
            <person name="Sorensen T."/>
            <person name="Nielsen M.R."/>
            <person name="Sondergaard T.E."/>
            <person name="Sorensen J.L."/>
            <person name="Fitzpatrick D.A."/>
            <person name="Frisvad J.C."/>
            <person name="Nielsen K.L."/>
        </authorList>
    </citation>
    <scope>NUCLEOTIDE SEQUENCE</scope>
    <source>
        <strain evidence="5">IBT 29677</strain>
    </source>
</reference>
<evidence type="ECO:0000256" key="1">
    <source>
        <dbReference type="PIRSR" id="PIRSR610347-1"/>
    </source>
</evidence>
<dbReference type="Proteomes" id="UP001147747">
    <property type="component" value="Unassembled WGS sequence"/>
</dbReference>
<dbReference type="RefSeq" id="XP_056481436.1">
    <property type="nucleotide sequence ID" value="XM_056637929.1"/>
</dbReference>
<dbReference type="InterPro" id="IPR003903">
    <property type="entry name" value="UIM_dom"/>
</dbReference>
<dbReference type="AlphaFoldDB" id="A0A9W9VEG9"/>
<dbReference type="SMART" id="SM00726">
    <property type="entry name" value="UIM"/>
    <property type="match status" value="2"/>
</dbReference>
<proteinExistence type="predicted"/>